<evidence type="ECO:0000313" key="2">
    <source>
        <dbReference type="Proteomes" id="UP000005546"/>
    </source>
</evidence>
<accession>F3QX79</accession>
<sequence length="59" mass="6914">MHESGLSSCGKRKIIRLRMKNQSQANDFSFAAHFYAVFKSLEKRNIEKCRGFFPGRKNF</sequence>
<gene>
    <name evidence="1" type="ORF">HMPREF9442_02812</name>
</gene>
<dbReference type="EMBL" id="AFBR01000084">
    <property type="protein sequence ID" value="EGG51250.1"/>
    <property type="molecule type" value="Genomic_DNA"/>
</dbReference>
<protein>
    <submittedName>
        <fullName evidence="1">Uncharacterized protein</fullName>
    </submittedName>
</protein>
<organism evidence="1 2">
    <name type="scientific">Paraprevotella xylaniphila YIT 11841</name>
    <dbReference type="NCBI Taxonomy" id="762982"/>
    <lineage>
        <taxon>Bacteria</taxon>
        <taxon>Pseudomonadati</taxon>
        <taxon>Bacteroidota</taxon>
        <taxon>Bacteroidia</taxon>
        <taxon>Bacteroidales</taxon>
        <taxon>Prevotellaceae</taxon>
        <taxon>Paraprevotella</taxon>
    </lineage>
</organism>
<evidence type="ECO:0000313" key="1">
    <source>
        <dbReference type="EMBL" id="EGG51250.1"/>
    </source>
</evidence>
<dbReference type="Proteomes" id="UP000005546">
    <property type="component" value="Unassembled WGS sequence"/>
</dbReference>
<reference evidence="1 2" key="1">
    <citation type="submission" date="2011-02" db="EMBL/GenBank/DDBJ databases">
        <authorList>
            <person name="Weinstock G."/>
            <person name="Sodergren E."/>
            <person name="Clifton S."/>
            <person name="Fulton L."/>
            <person name="Fulton B."/>
            <person name="Courtney L."/>
            <person name="Fronick C."/>
            <person name="Harrison M."/>
            <person name="Strong C."/>
            <person name="Farmer C."/>
            <person name="Delahaunty K."/>
            <person name="Markovic C."/>
            <person name="Hall O."/>
            <person name="Minx P."/>
            <person name="Tomlinson C."/>
            <person name="Mitreva M."/>
            <person name="Hou S."/>
            <person name="Chen J."/>
            <person name="Wollam A."/>
            <person name="Pepin K.H."/>
            <person name="Johnson M."/>
            <person name="Bhonagiri V."/>
            <person name="Zhang X."/>
            <person name="Suruliraj S."/>
            <person name="Warren W."/>
            <person name="Chinwalla A."/>
            <person name="Mardis E.R."/>
            <person name="Wilson R.K."/>
        </authorList>
    </citation>
    <scope>NUCLEOTIDE SEQUENCE [LARGE SCALE GENOMIC DNA]</scope>
    <source>
        <strain evidence="1 2">YIT 11841</strain>
    </source>
</reference>
<dbReference type="AlphaFoldDB" id="F3QX79"/>
<proteinExistence type="predicted"/>
<keyword evidence="2" id="KW-1185">Reference proteome</keyword>
<comment type="caution">
    <text evidence="1">The sequence shown here is derived from an EMBL/GenBank/DDBJ whole genome shotgun (WGS) entry which is preliminary data.</text>
</comment>
<name>F3QX79_9BACT</name>
<dbReference type="HOGENOM" id="CLU_195282_0_0_10"/>